<dbReference type="InterPro" id="IPR048912">
    <property type="entry name" value="BetaGal1-like_ABD1"/>
</dbReference>
<keyword evidence="2 7" id="KW-0732">Signal</keyword>
<dbReference type="Pfam" id="PF21317">
    <property type="entry name" value="BetaGal_ABD_1"/>
    <property type="match status" value="1"/>
</dbReference>
<dbReference type="InterPro" id="IPR026283">
    <property type="entry name" value="B-gal_1-like"/>
</dbReference>
<name>A0A4U5NV74_STECR</name>
<sequence>MFLPLLVVFCAAFGGSHGAQTFQNGSTFTVGDGTFLLNGQPFRYVSGSIHYFRVPRELWADRLQRIRAIGLNTVQFFVPWVFHEQQQGVYNFNGTRDIGYFLELAKQNDLYALVRLGPYVCGEFENGGLPWWLLKDKSIMMRTSDPKFTAPVKNWFNALLPVIQPHLLKNGGNILMLQIENGYGEFWACDYFYKTFLRDTVWGLVGEDVQLYTSDIPYEVCIQCGSVAGVYPTILLVPFNTTVIDGLLATHKRHIGKGPYTISEYYPGWYQPWGQTQNVGAPIETVMDDAKYIFGLGANFNYYMIHGGTTFEFWAGSVSTTSATTSYYTGAPISENGDITPAYLKIRDWISTIPNWPTPPQDIPQNRTKINYGQVSLNNIGSVYHLKDKITGPCQSSVNPMSYEDLGVGYGYVLYQTNLTFPGTILNIPVLKDYGFVFLNGVPQGSIVANYYDQSRNSIVLKNALPGQTLQIIVENRGRLDFNTINDYKGILSEVTLNYQPVQNWIQCELFPHYTPPTLFEIVDELLEMLSLTYTPPPTSGANVFIGTFESKGDGDTWFDATAWGKGQVYVNGFNIGRYWSTAGPQQALYIPSSLIKSHNELVVLELTGMKNCPNNMCSANIVDHPAIVFQQINQSPFDPPM</sequence>
<dbReference type="STRING" id="34508.A0A4U5NV74"/>
<feature type="chain" id="PRO_5020902369" evidence="7">
    <location>
        <begin position="19"/>
        <end position="642"/>
    </location>
</feature>
<evidence type="ECO:0000256" key="7">
    <source>
        <dbReference type="SAM" id="SignalP"/>
    </source>
</evidence>
<accession>A0A4U5NV74</accession>
<evidence type="ECO:0000256" key="5">
    <source>
        <dbReference type="ARBA" id="ARBA00023295"/>
    </source>
</evidence>
<evidence type="ECO:0000256" key="3">
    <source>
        <dbReference type="ARBA" id="ARBA00022801"/>
    </source>
</evidence>
<feature type="domain" description="Beta-galactosidase galactose-binding" evidence="10">
    <location>
        <begin position="547"/>
        <end position="598"/>
    </location>
</feature>
<comment type="caution">
    <text evidence="11">The sequence shown here is derived from an EMBL/GenBank/DDBJ whole genome shotgun (WGS) entry which is preliminary data.</text>
</comment>
<evidence type="ECO:0000313" key="11">
    <source>
        <dbReference type="EMBL" id="TKR87437.1"/>
    </source>
</evidence>
<dbReference type="Pfam" id="PF01301">
    <property type="entry name" value="Glyco_hydro_35"/>
    <property type="match status" value="1"/>
</dbReference>
<evidence type="ECO:0000259" key="9">
    <source>
        <dbReference type="Pfam" id="PF21317"/>
    </source>
</evidence>
<dbReference type="Pfam" id="PF21467">
    <property type="entry name" value="BetaGal_gal-bd"/>
    <property type="match status" value="1"/>
</dbReference>
<dbReference type="OrthoDB" id="1657402at2759"/>
<feature type="signal peptide" evidence="7">
    <location>
        <begin position="1"/>
        <end position="18"/>
    </location>
</feature>
<dbReference type="PANTHER" id="PTHR23421">
    <property type="entry name" value="BETA-GALACTOSIDASE RELATED"/>
    <property type="match status" value="1"/>
</dbReference>
<comment type="similarity">
    <text evidence="1 6">Belongs to the glycosyl hydrolase 35 family.</text>
</comment>
<proteinExistence type="inferred from homology"/>
<dbReference type="InterPro" id="IPR031330">
    <property type="entry name" value="Gly_Hdrlase_35_cat"/>
</dbReference>
<dbReference type="SUPFAM" id="SSF49785">
    <property type="entry name" value="Galactose-binding domain-like"/>
    <property type="match status" value="1"/>
</dbReference>
<feature type="domain" description="Glycoside hydrolase 35 catalytic" evidence="8">
    <location>
        <begin position="34"/>
        <end position="352"/>
    </location>
</feature>
<evidence type="ECO:0000256" key="1">
    <source>
        <dbReference type="ARBA" id="ARBA00009809"/>
    </source>
</evidence>
<evidence type="ECO:0000313" key="12">
    <source>
        <dbReference type="Proteomes" id="UP000298663"/>
    </source>
</evidence>
<evidence type="ECO:0000259" key="8">
    <source>
        <dbReference type="Pfam" id="PF01301"/>
    </source>
</evidence>
<dbReference type="EMBL" id="AZBU02000003">
    <property type="protein sequence ID" value="TKR87437.1"/>
    <property type="molecule type" value="Genomic_DNA"/>
</dbReference>
<dbReference type="SUPFAM" id="SSF51445">
    <property type="entry name" value="(Trans)glycosidases"/>
    <property type="match status" value="1"/>
</dbReference>
<dbReference type="Gene3D" id="3.20.20.80">
    <property type="entry name" value="Glycosidases"/>
    <property type="match status" value="1"/>
</dbReference>
<dbReference type="AlphaFoldDB" id="A0A4U5NV74"/>
<protein>
    <submittedName>
        <fullName evidence="11">Uncharacterized protein</fullName>
    </submittedName>
</protein>
<dbReference type="GO" id="GO:0004565">
    <property type="term" value="F:beta-galactosidase activity"/>
    <property type="evidence" value="ECO:0007669"/>
    <property type="project" value="InterPro"/>
</dbReference>
<evidence type="ECO:0000256" key="4">
    <source>
        <dbReference type="ARBA" id="ARBA00023180"/>
    </source>
</evidence>
<dbReference type="Gene3D" id="2.60.120.260">
    <property type="entry name" value="Galactose-binding domain-like"/>
    <property type="match status" value="2"/>
</dbReference>
<dbReference type="InterPro" id="IPR001944">
    <property type="entry name" value="Glycoside_Hdrlase_35"/>
</dbReference>
<dbReference type="InterPro" id="IPR017853">
    <property type="entry name" value="GH"/>
</dbReference>
<feature type="domain" description="Beta-galactosidase 1-like first all-beta" evidence="9">
    <location>
        <begin position="400"/>
        <end position="507"/>
    </location>
</feature>
<dbReference type="PIRSF" id="PIRSF006336">
    <property type="entry name" value="B-gal"/>
    <property type="match status" value="1"/>
</dbReference>
<gene>
    <name evidence="11" type="ORF">L596_011835</name>
</gene>
<dbReference type="FunFam" id="3.20.20.80:FF:000017">
    <property type="entry name" value="Beta-galactosidase"/>
    <property type="match status" value="1"/>
</dbReference>
<organism evidence="11 12">
    <name type="scientific">Steinernema carpocapsae</name>
    <name type="common">Entomopathogenic nematode</name>
    <dbReference type="NCBI Taxonomy" id="34508"/>
    <lineage>
        <taxon>Eukaryota</taxon>
        <taxon>Metazoa</taxon>
        <taxon>Ecdysozoa</taxon>
        <taxon>Nematoda</taxon>
        <taxon>Chromadorea</taxon>
        <taxon>Rhabditida</taxon>
        <taxon>Tylenchina</taxon>
        <taxon>Panagrolaimomorpha</taxon>
        <taxon>Strongyloidoidea</taxon>
        <taxon>Steinernematidae</taxon>
        <taxon>Steinernema</taxon>
    </lineage>
</organism>
<evidence type="ECO:0000259" key="10">
    <source>
        <dbReference type="Pfam" id="PF21467"/>
    </source>
</evidence>
<keyword evidence="4" id="KW-0325">Glycoprotein</keyword>
<reference evidence="11 12" key="2">
    <citation type="journal article" date="2019" name="G3 (Bethesda)">
        <title>Hybrid Assembly of the Genome of the Entomopathogenic Nematode Steinernema carpocapsae Identifies the X-Chromosome.</title>
        <authorList>
            <person name="Serra L."/>
            <person name="Macchietto M."/>
            <person name="Macias-Munoz A."/>
            <person name="McGill C.J."/>
            <person name="Rodriguez I.M."/>
            <person name="Rodriguez B."/>
            <person name="Murad R."/>
            <person name="Mortazavi A."/>
        </authorList>
    </citation>
    <scope>NUCLEOTIDE SEQUENCE [LARGE SCALE GENOMIC DNA]</scope>
    <source>
        <strain evidence="11 12">ALL</strain>
    </source>
</reference>
<dbReference type="PRINTS" id="PR00742">
    <property type="entry name" value="GLHYDRLASE35"/>
</dbReference>
<dbReference type="InterPro" id="IPR008979">
    <property type="entry name" value="Galactose-bd-like_sf"/>
</dbReference>
<keyword evidence="5" id="KW-0326">Glycosidase</keyword>
<evidence type="ECO:0000256" key="6">
    <source>
        <dbReference type="RuleBase" id="RU003679"/>
    </source>
</evidence>
<dbReference type="InterPro" id="IPR048913">
    <property type="entry name" value="BetaGal_gal-bd"/>
</dbReference>
<evidence type="ECO:0000256" key="2">
    <source>
        <dbReference type="ARBA" id="ARBA00022729"/>
    </source>
</evidence>
<dbReference type="GO" id="GO:0005975">
    <property type="term" value="P:carbohydrate metabolic process"/>
    <property type="evidence" value="ECO:0007669"/>
    <property type="project" value="InterPro"/>
</dbReference>
<reference evidence="11 12" key="1">
    <citation type="journal article" date="2015" name="Genome Biol.">
        <title>Comparative genomics of Steinernema reveals deeply conserved gene regulatory networks.</title>
        <authorList>
            <person name="Dillman A.R."/>
            <person name="Macchietto M."/>
            <person name="Porter C.F."/>
            <person name="Rogers A."/>
            <person name="Williams B."/>
            <person name="Antoshechkin I."/>
            <person name="Lee M.M."/>
            <person name="Goodwin Z."/>
            <person name="Lu X."/>
            <person name="Lewis E.E."/>
            <person name="Goodrich-Blair H."/>
            <person name="Stock S.P."/>
            <person name="Adams B.J."/>
            <person name="Sternberg P.W."/>
            <person name="Mortazavi A."/>
        </authorList>
    </citation>
    <scope>NUCLEOTIDE SEQUENCE [LARGE SCALE GENOMIC DNA]</scope>
    <source>
        <strain evidence="11 12">ALL</strain>
    </source>
</reference>
<keyword evidence="12" id="KW-1185">Reference proteome</keyword>
<keyword evidence="3" id="KW-0378">Hydrolase</keyword>
<dbReference type="Proteomes" id="UP000298663">
    <property type="component" value="Unassembled WGS sequence"/>
</dbReference>